<evidence type="ECO:0000256" key="1">
    <source>
        <dbReference type="SAM" id="MobiDB-lite"/>
    </source>
</evidence>
<evidence type="ECO:0000313" key="3">
    <source>
        <dbReference type="Proteomes" id="UP001595900"/>
    </source>
</evidence>
<dbReference type="Proteomes" id="UP001595900">
    <property type="component" value="Unassembled WGS sequence"/>
</dbReference>
<accession>A0ABV8Q3R2</accession>
<gene>
    <name evidence="2" type="ORF">ACFOYW_06620</name>
</gene>
<reference evidence="3" key="1">
    <citation type="journal article" date="2019" name="Int. J. Syst. Evol. Microbiol.">
        <title>The Global Catalogue of Microorganisms (GCM) 10K type strain sequencing project: providing services to taxonomists for standard genome sequencing and annotation.</title>
        <authorList>
            <consortium name="The Broad Institute Genomics Platform"/>
            <consortium name="The Broad Institute Genome Sequencing Center for Infectious Disease"/>
            <person name="Wu L."/>
            <person name="Ma J."/>
        </authorList>
    </citation>
    <scope>NUCLEOTIDE SEQUENCE [LARGE SCALE GENOMIC DNA]</scope>
    <source>
        <strain evidence="3">CGMCC 1.10363</strain>
    </source>
</reference>
<dbReference type="Pfam" id="PF06089">
    <property type="entry name" value="Asparaginase_II"/>
    <property type="match status" value="1"/>
</dbReference>
<proteinExistence type="predicted"/>
<organism evidence="2 3">
    <name type="scientific">Gryllotalpicola reticulitermitis</name>
    <dbReference type="NCBI Taxonomy" id="1184153"/>
    <lineage>
        <taxon>Bacteria</taxon>
        <taxon>Bacillati</taxon>
        <taxon>Actinomycetota</taxon>
        <taxon>Actinomycetes</taxon>
        <taxon>Micrococcales</taxon>
        <taxon>Microbacteriaceae</taxon>
        <taxon>Gryllotalpicola</taxon>
    </lineage>
</organism>
<keyword evidence="3" id="KW-1185">Reference proteome</keyword>
<dbReference type="RefSeq" id="WP_390228015.1">
    <property type="nucleotide sequence ID" value="NZ_JBHSCN010000004.1"/>
</dbReference>
<dbReference type="PANTHER" id="PTHR42110:SF1">
    <property type="entry name" value="L-ASPARAGINASE, PUTATIVE (AFU_ORTHOLOGUE AFUA_3G11890)-RELATED"/>
    <property type="match status" value="1"/>
</dbReference>
<dbReference type="InterPro" id="IPR010349">
    <property type="entry name" value="Asparaginase_II"/>
</dbReference>
<name>A0ABV8Q3R2_9MICO</name>
<evidence type="ECO:0000313" key="2">
    <source>
        <dbReference type="EMBL" id="MFC4243040.1"/>
    </source>
</evidence>
<dbReference type="PANTHER" id="PTHR42110">
    <property type="entry name" value="L-ASPARAGINASE, PUTATIVE (AFU_ORTHOLOGUE AFUA_3G11890)-RELATED"/>
    <property type="match status" value="1"/>
</dbReference>
<feature type="compositionally biased region" description="Polar residues" evidence="1">
    <location>
        <begin position="1"/>
        <end position="11"/>
    </location>
</feature>
<dbReference type="EMBL" id="JBHSCN010000004">
    <property type="protein sequence ID" value="MFC4243040.1"/>
    <property type="molecule type" value="Genomic_DNA"/>
</dbReference>
<comment type="caution">
    <text evidence="2">The sequence shown here is derived from an EMBL/GenBank/DDBJ whole genome shotgun (WGS) entry which is preliminary data.</text>
</comment>
<sequence length="354" mass="35687">MSDTASEQTRTPAHGLSGLTQAASRASGTARLADSAELAVVVRGDFIESRHAGSAVVLGQDAVVLRSVGAPDAPVFARSSLKPLQALAMLSVGVELDGPELAVATASHSGTPAHVAAVRQILARGALPESVLQCPATLPADGEARAGVRSSGGGAAPIYHECSGKHAAMALACAVNGWDVDDYLSPEHPVQKAVVDTVERLTGEKVAAAAVDGCGAPTFAVSLTGLARGIQRIATAQATSPFPLYKKAASITQAVRDFPWAIHGQGRSDSILTDRLGVFAKRGAEGLMVVAAPDGTTVALKVLDGAHRPATVVALTLLVKASALSAAAVAAVLPEVVAPVTGGGRVVGEIRPVV</sequence>
<protein>
    <submittedName>
        <fullName evidence="2">Asparaginase</fullName>
    </submittedName>
</protein>
<feature type="region of interest" description="Disordered" evidence="1">
    <location>
        <begin position="1"/>
        <end position="21"/>
    </location>
</feature>